<evidence type="ECO:0000256" key="3">
    <source>
        <dbReference type="ARBA" id="ARBA00022932"/>
    </source>
</evidence>
<comment type="subunit">
    <text evidence="4">Monomer.</text>
</comment>
<comment type="function">
    <text evidence="4">Poorly processive, error-prone DNA polymerase involved in untargeted mutagenesis. Copies undamaged DNA at stalled replication forks, which arise in vivo from mismatched or misaligned primer ends. These misaligned primers can be extended by PolIV. Exhibits no 3'-5' exonuclease (proofreading) activity. May be involved in translesional synthesis, in conjunction with the beta clamp from PolIII.</text>
</comment>
<proteinExistence type="inferred from homology"/>
<feature type="domain" description="UmuC" evidence="6">
    <location>
        <begin position="4"/>
        <end position="183"/>
    </location>
</feature>
<feature type="compositionally biased region" description="Low complexity" evidence="5">
    <location>
        <begin position="390"/>
        <end position="404"/>
    </location>
</feature>
<keyword evidence="4 7" id="KW-0808">Transferase</keyword>
<dbReference type="Pfam" id="PF11798">
    <property type="entry name" value="IMS_HHH"/>
    <property type="match status" value="1"/>
</dbReference>
<dbReference type="Gene3D" id="3.30.70.270">
    <property type="match status" value="1"/>
</dbReference>
<gene>
    <name evidence="4" type="primary">dinB</name>
    <name evidence="7" type="ORF">POL72_34440</name>
</gene>
<comment type="similarity">
    <text evidence="1 4">Belongs to the DNA polymerase type-Y family.</text>
</comment>
<feature type="binding site" evidence="4">
    <location>
        <position position="8"/>
    </location>
    <ligand>
        <name>Mg(2+)</name>
        <dbReference type="ChEBI" id="CHEBI:18420"/>
    </ligand>
</feature>
<keyword evidence="4" id="KW-0238">DNA-binding</keyword>
<evidence type="ECO:0000256" key="2">
    <source>
        <dbReference type="ARBA" id="ARBA00022457"/>
    </source>
</evidence>
<sequence>MRQILHVDMDAFFASVEQLDDPSLRGRPVLVGGASRRGVVAAASYEARASGARSAMPMVEALRRCPQAIVVPVRHARYAEVSAQVFAIFRRFTPLVEGLSLDEAFLDVTASRALFGDGEAIAAQIKRAIRDETGLTASAGVASCKFAAKIASDLRKPDGLVVVPGDVAAFLAPLPLERMWGVGPRAADRLHAAGLATIGDLARCPAPRLHELLGPAWGEHVRLLAAGVDERAVVPGRAAESIGAEETVEEDLRGREPIERWLLDLSGRVARRLLKAGLSCRAVVVKLKYSDFTLRTRQARLSEPVSDTDSIYICAKGLLSRFDLSRPVRLVGVAAGDLTSQTAGPTLSLFPVASERRRRLEGVVAEVAERFGGKGLTRAALLERTEQTKQTKQTEQPPSGQRGAAPGGRGTAREKKI</sequence>
<feature type="region of interest" description="Disordered" evidence="5">
    <location>
        <begin position="379"/>
        <end position="417"/>
    </location>
</feature>
<feature type="binding site" evidence="4">
    <location>
        <position position="102"/>
    </location>
    <ligand>
        <name>Mg(2+)</name>
        <dbReference type="ChEBI" id="CHEBI:18420"/>
    </ligand>
</feature>
<keyword evidence="4" id="KW-0234">DNA repair</keyword>
<keyword evidence="3 4" id="KW-0239">DNA-directed DNA polymerase</keyword>
<evidence type="ECO:0000256" key="4">
    <source>
        <dbReference type="HAMAP-Rule" id="MF_01113"/>
    </source>
</evidence>
<dbReference type="InterPro" id="IPR024728">
    <property type="entry name" value="PolY_HhH_motif"/>
</dbReference>
<dbReference type="Pfam" id="PF00817">
    <property type="entry name" value="IMS"/>
    <property type="match status" value="1"/>
</dbReference>
<dbReference type="PROSITE" id="PS50173">
    <property type="entry name" value="UMUC"/>
    <property type="match status" value="1"/>
</dbReference>
<dbReference type="SUPFAM" id="SSF100879">
    <property type="entry name" value="Lesion bypass DNA polymerase (Y-family), little finger domain"/>
    <property type="match status" value="1"/>
</dbReference>
<dbReference type="SUPFAM" id="SSF56672">
    <property type="entry name" value="DNA/RNA polymerases"/>
    <property type="match status" value="1"/>
</dbReference>
<comment type="cofactor">
    <cofactor evidence="4">
        <name>Mg(2+)</name>
        <dbReference type="ChEBI" id="CHEBI:18420"/>
    </cofactor>
    <text evidence="4">Binds 2 magnesium ions per subunit.</text>
</comment>
<dbReference type="NCBIfam" id="NF002882">
    <property type="entry name" value="PRK03348.1"/>
    <property type="match status" value="1"/>
</dbReference>
<keyword evidence="4 7" id="KW-0548">Nucleotidyltransferase</keyword>
<keyword evidence="4" id="KW-0479">Metal-binding</keyword>
<feature type="active site" evidence="4">
    <location>
        <position position="103"/>
    </location>
</feature>
<dbReference type="EC" id="2.7.7.7" evidence="4"/>
<dbReference type="PANTHER" id="PTHR11076:SF33">
    <property type="entry name" value="DNA POLYMERASE KAPPA"/>
    <property type="match status" value="1"/>
</dbReference>
<dbReference type="InterPro" id="IPR050116">
    <property type="entry name" value="DNA_polymerase-Y"/>
</dbReference>
<dbReference type="NCBIfam" id="NF002677">
    <property type="entry name" value="PRK02406.1"/>
    <property type="match status" value="1"/>
</dbReference>
<comment type="caution">
    <text evidence="7">The sequence shown here is derived from an EMBL/GenBank/DDBJ whole genome shotgun (WGS) entry which is preliminary data.</text>
</comment>
<comment type="subcellular location">
    <subcellularLocation>
        <location evidence="4">Cytoplasm</location>
    </subcellularLocation>
</comment>
<keyword evidence="4" id="KW-0963">Cytoplasm</keyword>
<dbReference type="Gene3D" id="3.40.1170.60">
    <property type="match status" value="1"/>
</dbReference>
<keyword evidence="4" id="KW-0227">DNA damage</keyword>
<evidence type="ECO:0000313" key="8">
    <source>
        <dbReference type="Proteomes" id="UP001217485"/>
    </source>
</evidence>
<dbReference type="PANTHER" id="PTHR11076">
    <property type="entry name" value="DNA REPAIR POLYMERASE UMUC / TRANSFERASE FAMILY MEMBER"/>
    <property type="match status" value="1"/>
</dbReference>
<dbReference type="CDD" id="cd03586">
    <property type="entry name" value="PolY_Pol_IV_kappa"/>
    <property type="match status" value="1"/>
</dbReference>
<dbReference type="Proteomes" id="UP001217485">
    <property type="component" value="Unassembled WGS sequence"/>
</dbReference>
<dbReference type="InterPro" id="IPR022880">
    <property type="entry name" value="DNApol_IV"/>
</dbReference>
<name>A0ABT5C8W0_9BACT</name>
<dbReference type="EMBL" id="JAQNDK010000004">
    <property type="protein sequence ID" value="MDC0682877.1"/>
    <property type="molecule type" value="Genomic_DNA"/>
</dbReference>
<keyword evidence="8" id="KW-1185">Reference proteome</keyword>
<dbReference type="InterPro" id="IPR043502">
    <property type="entry name" value="DNA/RNA_pol_sf"/>
</dbReference>
<keyword evidence="4" id="KW-0235">DNA replication</keyword>
<accession>A0ABT5C8W0</accession>
<dbReference type="InterPro" id="IPR001126">
    <property type="entry name" value="UmuC"/>
</dbReference>
<dbReference type="RefSeq" id="WP_272101029.1">
    <property type="nucleotide sequence ID" value="NZ_JAQNDK010000004.1"/>
</dbReference>
<dbReference type="NCBIfam" id="NF003015">
    <property type="entry name" value="PRK03858.1"/>
    <property type="match status" value="1"/>
</dbReference>
<dbReference type="InterPro" id="IPR017961">
    <property type="entry name" value="DNA_pol_Y-fam_little_finger"/>
</dbReference>
<dbReference type="InterPro" id="IPR043128">
    <property type="entry name" value="Rev_trsase/Diguanyl_cyclase"/>
</dbReference>
<evidence type="ECO:0000259" key="6">
    <source>
        <dbReference type="PROSITE" id="PS50173"/>
    </source>
</evidence>
<dbReference type="InterPro" id="IPR036775">
    <property type="entry name" value="DNA_pol_Y-fam_lit_finger_sf"/>
</dbReference>
<dbReference type="GO" id="GO:0003887">
    <property type="term" value="F:DNA-directed DNA polymerase activity"/>
    <property type="evidence" value="ECO:0007669"/>
    <property type="project" value="UniProtKB-EC"/>
</dbReference>
<keyword evidence="2 4" id="KW-0515">Mutator protein</keyword>
<dbReference type="Gene3D" id="1.10.150.20">
    <property type="entry name" value="5' to 3' exonuclease, C-terminal subdomain"/>
    <property type="match status" value="1"/>
</dbReference>
<evidence type="ECO:0000256" key="5">
    <source>
        <dbReference type="SAM" id="MobiDB-lite"/>
    </source>
</evidence>
<keyword evidence="4" id="KW-0460">Magnesium</keyword>
<dbReference type="HAMAP" id="MF_01113">
    <property type="entry name" value="DNApol_IV"/>
    <property type="match status" value="1"/>
</dbReference>
<protein>
    <recommendedName>
        <fullName evidence="4">DNA polymerase IV</fullName>
        <shortName evidence="4">Pol IV</shortName>
        <ecNumber evidence="4">2.7.7.7</ecNumber>
    </recommendedName>
</protein>
<dbReference type="Gene3D" id="3.30.1490.100">
    <property type="entry name" value="DNA polymerase, Y-family, little finger domain"/>
    <property type="match status" value="1"/>
</dbReference>
<reference evidence="7 8" key="1">
    <citation type="submission" date="2023-01" db="EMBL/GenBank/DDBJ databases">
        <title>Minimal conservation of predation-associated metabolite biosynthetic gene clusters underscores biosynthetic potential of Myxococcota including descriptions for ten novel species: Archangium lansinium sp. nov., Myxococcus landrumus sp. nov., Nannocystis bai.</title>
        <authorList>
            <person name="Ahearne A."/>
            <person name="Stevens C."/>
            <person name="Dowd S."/>
        </authorList>
    </citation>
    <scope>NUCLEOTIDE SEQUENCE [LARGE SCALE GENOMIC DNA]</scope>
    <source>
        <strain evidence="7 8">WIWO2</strain>
    </source>
</reference>
<comment type="catalytic activity">
    <reaction evidence="4">
        <text>DNA(n) + a 2'-deoxyribonucleoside 5'-triphosphate = DNA(n+1) + diphosphate</text>
        <dbReference type="Rhea" id="RHEA:22508"/>
        <dbReference type="Rhea" id="RHEA-COMP:17339"/>
        <dbReference type="Rhea" id="RHEA-COMP:17340"/>
        <dbReference type="ChEBI" id="CHEBI:33019"/>
        <dbReference type="ChEBI" id="CHEBI:61560"/>
        <dbReference type="ChEBI" id="CHEBI:173112"/>
        <dbReference type="EC" id="2.7.7.7"/>
    </reaction>
</comment>
<feature type="site" description="Substrate discrimination" evidence="4">
    <location>
        <position position="13"/>
    </location>
</feature>
<organism evidence="7 8">
    <name type="scientific">Sorangium atrum</name>
    <dbReference type="NCBI Taxonomy" id="2995308"/>
    <lineage>
        <taxon>Bacteria</taxon>
        <taxon>Pseudomonadati</taxon>
        <taxon>Myxococcota</taxon>
        <taxon>Polyangia</taxon>
        <taxon>Polyangiales</taxon>
        <taxon>Polyangiaceae</taxon>
        <taxon>Sorangium</taxon>
    </lineage>
</organism>
<evidence type="ECO:0000256" key="1">
    <source>
        <dbReference type="ARBA" id="ARBA00010945"/>
    </source>
</evidence>
<dbReference type="Pfam" id="PF11799">
    <property type="entry name" value="IMS_C"/>
    <property type="match status" value="1"/>
</dbReference>
<evidence type="ECO:0000313" key="7">
    <source>
        <dbReference type="EMBL" id="MDC0682877.1"/>
    </source>
</evidence>